<evidence type="ECO:0000256" key="1">
    <source>
        <dbReference type="ARBA" id="ARBA00022679"/>
    </source>
</evidence>
<dbReference type="GO" id="GO:0003964">
    <property type="term" value="F:RNA-directed DNA polymerase activity"/>
    <property type="evidence" value="ECO:0007669"/>
    <property type="project" value="UniProtKB-KW"/>
</dbReference>
<evidence type="ECO:0000256" key="5">
    <source>
        <dbReference type="ARBA" id="ARBA00022801"/>
    </source>
</evidence>
<dbReference type="SUPFAM" id="SSF56672">
    <property type="entry name" value="DNA/RNA polymerases"/>
    <property type="match status" value="1"/>
</dbReference>
<comment type="caution">
    <text evidence="8">The sequence shown here is derived from an EMBL/GenBank/DDBJ whole genome shotgun (WGS) entry which is preliminary data.</text>
</comment>
<evidence type="ECO:0000256" key="2">
    <source>
        <dbReference type="ARBA" id="ARBA00022695"/>
    </source>
</evidence>
<reference evidence="8" key="1">
    <citation type="journal article" date="2022" name="Int. J. Mol. Sci.">
        <title>Draft Genome of Tanacetum Coccineum: Genomic Comparison of Closely Related Tanacetum-Family Plants.</title>
        <authorList>
            <person name="Yamashiro T."/>
            <person name="Shiraishi A."/>
            <person name="Nakayama K."/>
            <person name="Satake H."/>
        </authorList>
    </citation>
    <scope>NUCLEOTIDE SEQUENCE</scope>
</reference>
<name>A0ABQ5BAI2_9ASTR</name>
<dbReference type="PANTHER" id="PTHR33067:SF35">
    <property type="entry name" value="ASPARTIC PEPTIDASE DDI1-TYPE DOMAIN-CONTAINING PROTEIN"/>
    <property type="match status" value="1"/>
</dbReference>
<keyword evidence="2" id="KW-0548">Nucleotidyltransferase</keyword>
<dbReference type="Proteomes" id="UP001151760">
    <property type="component" value="Unassembled WGS sequence"/>
</dbReference>
<organism evidence="8 9">
    <name type="scientific">Tanacetum coccineum</name>
    <dbReference type="NCBI Taxonomy" id="301880"/>
    <lineage>
        <taxon>Eukaryota</taxon>
        <taxon>Viridiplantae</taxon>
        <taxon>Streptophyta</taxon>
        <taxon>Embryophyta</taxon>
        <taxon>Tracheophyta</taxon>
        <taxon>Spermatophyta</taxon>
        <taxon>Magnoliopsida</taxon>
        <taxon>eudicotyledons</taxon>
        <taxon>Gunneridae</taxon>
        <taxon>Pentapetalae</taxon>
        <taxon>asterids</taxon>
        <taxon>campanulids</taxon>
        <taxon>Asterales</taxon>
        <taxon>Asteraceae</taxon>
        <taxon>Asteroideae</taxon>
        <taxon>Anthemideae</taxon>
        <taxon>Anthemidinae</taxon>
        <taxon>Tanacetum</taxon>
    </lineage>
</organism>
<evidence type="ECO:0000313" key="8">
    <source>
        <dbReference type="EMBL" id="GJT10927.1"/>
    </source>
</evidence>
<dbReference type="CDD" id="cd00303">
    <property type="entry name" value="retropepsin_like"/>
    <property type="match status" value="1"/>
</dbReference>
<dbReference type="Pfam" id="PF17917">
    <property type="entry name" value="RT_RNaseH"/>
    <property type="match status" value="1"/>
</dbReference>
<accession>A0ABQ5BAI2</accession>
<sequence>MTNLTDMLSKFVNSNTASTSGPTIPTTSSSPKVVERETEVTKYTVLPTNNGTTKDVQPPVIQVQPQVPNFKPTVAPVSASMPNLKTSIPYPSRPDALILMPKFASTLKALIGKKEKLSEMARTPLNEHCSAVILNKLPEKLRDPGKFLIPCDFLGMDECLALADLSASINLMPLSVWKKLSLLELTPTCMTLELADRSITKPIGITEDVYLKVGKFKFPADFVVVDFDADLRVPLILGRSFLKTEHALIDVYEGQLTLRVGKEAVTFNLDQTSRYSSNYDDMTANRIDVIEMACEEYSQEVLGFSDVIAKLPHPTTVKGVWSFLSHADWDLPFELMCDASDFAIVYTDHSALKYLFAKKDSKARLLRWVLLLQEFDFNVIDTKGVENLAADHLSRLENYRAWSNGGNESDFTGNECITISIFISDKVQFNYTVFNLFFDEMIPSMDVLGRECCTVLHDIAMADQRVAIQQDNATYLASADNIAVQSCFLDIQLTNLST</sequence>
<gene>
    <name evidence="8" type="ORF">Tco_0857969</name>
</gene>
<evidence type="ECO:0000256" key="6">
    <source>
        <dbReference type="ARBA" id="ARBA00022918"/>
    </source>
</evidence>
<keyword evidence="5" id="KW-0378">Hydrolase</keyword>
<dbReference type="InterPro" id="IPR041373">
    <property type="entry name" value="RT_RNaseH"/>
</dbReference>
<evidence type="ECO:0000313" key="9">
    <source>
        <dbReference type="Proteomes" id="UP001151760"/>
    </source>
</evidence>
<keyword evidence="1" id="KW-0808">Transferase</keyword>
<evidence type="ECO:0000256" key="3">
    <source>
        <dbReference type="ARBA" id="ARBA00022722"/>
    </source>
</evidence>
<dbReference type="PANTHER" id="PTHR33067">
    <property type="entry name" value="RNA-DIRECTED DNA POLYMERASE-RELATED"/>
    <property type="match status" value="1"/>
</dbReference>
<dbReference type="InterPro" id="IPR043502">
    <property type="entry name" value="DNA/RNA_pol_sf"/>
</dbReference>
<keyword evidence="6 8" id="KW-0695">RNA-directed DNA polymerase</keyword>
<keyword evidence="9" id="KW-1185">Reference proteome</keyword>
<dbReference type="InterPro" id="IPR021109">
    <property type="entry name" value="Peptidase_aspartic_dom_sf"/>
</dbReference>
<keyword evidence="4" id="KW-0255">Endonuclease</keyword>
<dbReference type="EMBL" id="BQNB010013025">
    <property type="protein sequence ID" value="GJT10927.1"/>
    <property type="molecule type" value="Genomic_DNA"/>
</dbReference>
<dbReference type="Gene3D" id="2.40.70.10">
    <property type="entry name" value="Acid Proteases"/>
    <property type="match status" value="1"/>
</dbReference>
<evidence type="ECO:0000256" key="4">
    <source>
        <dbReference type="ARBA" id="ARBA00022759"/>
    </source>
</evidence>
<keyword evidence="3" id="KW-0540">Nuclease</keyword>
<reference evidence="8" key="2">
    <citation type="submission" date="2022-01" db="EMBL/GenBank/DDBJ databases">
        <authorList>
            <person name="Yamashiro T."/>
            <person name="Shiraishi A."/>
            <person name="Satake H."/>
            <person name="Nakayama K."/>
        </authorList>
    </citation>
    <scope>NUCLEOTIDE SEQUENCE</scope>
</reference>
<evidence type="ECO:0000259" key="7">
    <source>
        <dbReference type="Pfam" id="PF17917"/>
    </source>
</evidence>
<protein>
    <submittedName>
        <fullName evidence="8">Reverse transcriptase domain-containing protein</fullName>
    </submittedName>
</protein>
<proteinExistence type="predicted"/>
<feature type="domain" description="Reverse transcriptase RNase H-like" evidence="7">
    <location>
        <begin position="343"/>
        <end position="375"/>
    </location>
</feature>